<keyword evidence="3" id="KW-1185">Reference proteome</keyword>
<evidence type="ECO:0000313" key="3">
    <source>
        <dbReference type="Proteomes" id="UP000594364"/>
    </source>
</evidence>
<dbReference type="EMBL" id="CP031389">
    <property type="protein sequence ID" value="QPH10365.1"/>
    <property type="molecule type" value="Genomic_DNA"/>
</dbReference>
<evidence type="ECO:0000313" key="2">
    <source>
        <dbReference type="EMBL" id="QPH10365.1"/>
    </source>
</evidence>
<name>A0A7U3PZW9_EPIFF</name>
<dbReference type="OrthoDB" id="4899209at2759"/>
<feature type="chain" id="PRO_5034512798" evidence="1">
    <location>
        <begin position="29"/>
        <end position="181"/>
    </location>
</feature>
<keyword evidence="1" id="KW-0732">Signal</keyword>
<dbReference type="AlphaFoldDB" id="A0A7U3PZW9"/>
<dbReference type="Proteomes" id="UP000594364">
    <property type="component" value="Chromosome 5"/>
</dbReference>
<protein>
    <submittedName>
        <fullName evidence="2">Uncharacterized protein</fullName>
    </submittedName>
</protein>
<feature type="signal peptide" evidence="1">
    <location>
        <begin position="1"/>
        <end position="28"/>
    </location>
</feature>
<accession>A0A7U3PZW9</accession>
<sequence>MFLNKITTSAVALAAFAIASSPIRAAAAMTPGIKVCYTEGATSQNLTVEHIEYAADYLRYRWRRNIGKAASFYILPKGLSRVEWSIDIADPMSVIVMGEQVNASIASATSLLDIANAIDGGKDASEDKKKAALIGCGEHGGQMAVLLNETHKWYNSRVFKNHDAWPYTCIVKLVRNNEYRV</sequence>
<gene>
    <name evidence="2" type="ORF">C2857_001646</name>
</gene>
<organism evidence="2 3">
    <name type="scientific">Epichloe festucae (strain Fl1)</name>
    <dbReference type="NCBI Taxonomy" id="877507"/>
    <lineage>
        <taxon>Eukaryota</taxon>
        <taxon>Fungi</taxon>
        <taxon>Dikarya</taxon>
        <taxon>Ascomycota</taxon>
        <taxon>Pezizomycotina</taxon>
        <taxon>Sordariomycetes</taxon>
        <taxon>Hypocreomycetidae</taxon>
        <taxon>Hypocreales</taxon>
        <taxon>Clavicipitaceae</taxon>
        <taxon>Epichloe</taxon>
    </lineage>
</organism>
<evidence type="ECO:0000256" key="1">
    <source>
        <dbReference type="SAM" id="SignalP"/>
    </source>
</evidence>
<proteinExistence type="predicted"/>
<reference evidence="2 3" key="1">
    <citation type="journal article" date="2018" name="PLoS Genet.">
        <title>Repeat elements organise 3D genome structure and mediate transcription in the filamentous fungus Epichloe festucae.</title>
        <authorList>
            <person name="Winter D.J."/>
            <person name="Ganley A.R.D."/>
            <person name="Young C.A."/>
            <person name="Liachko I."/>
            <person name="Schardl C.L."/>
            <person name="Dupont P.Y."/>
            <person name="Berry D."/>
            <person name="Ram A."/>
            <person name="Scott B."/>
            <person name="Cox M.P."/>
        </authorList>
    </citation>
    <scope>NUCLEOTIDE SEQUENCE [LARGE SCALE GENOMIC DNA]</scope>
    <source>
        <strain evidence="2 3">Fl1</strain>
    </source>
</reference>